<dbReference type="eggNOG" id="COG4626">
    <property type="taxonomic scope" value="Bacteria"/>
</dbReference>
<dbReference type="STRING" id="593907.Celgi_1308"/>
<feature type="domain" description="Terminase large subunit-like endonuclease" evidence="2">
    <location>
        <begin position="275"/>
        <end position="557"/>
    </location>
</feature>
<dbReference type="RefSeq" id="WP_013883346.1">
    <property type="nucleotide sequence ID" value="NC_015671.1"/>
</dbReference>
<dbReference type="InterPro" id="IPR046462">
    <property type="entry name" value="TerL_nuclease"/>
</dbReference>
<gene>
    <name evidence="3" type="ordered locus">Celgi_1308</name>
</gene>
<dbReference type="OrthoDB" id="3197057at2"/>
<dbReference type="EMBL" id="CP002665">
    <property type="protein sequence ID" value="AEI11827.1"/>
    <property type="molecule type" value="Genomic_DNA"/>
</dbReference>
<sequence length="575" mass="64259">MATTRTTSSTSRLPVPRDALLELGLTDEQVDDALAHAPAVVAFQADRHPGAWYDVQRAQRALRALAQFRHTKGRWAGVRLRLGEGLDPWQVVWVIAPIFGWVYHDAEIDAVVRVIRTAWVEVPRKNGKSTLLSGISNVLLLADREPGAEVYNAAGSTTQAGRVFEDAKRMLATSPAARSRVEPLKEVVRVPRTGSILRVLSRVAETAHGLNVSGAVIDEVHTLRLRRALVEAIETGTGARDQPLIVFITTADEAEDGTIYDEKHTYVRNVANDVVQDTGFYGVIWAADEDDDPFADETLAKANPGAGKSPTWAYLHREANKARQTPSYFPTYCRLTLNLRRREQSRWLDLDRWDELDGAIDRAGLRGRRAWGGLDLSAVSDFTAWAVWVESNRPGAEYDLLTRFWVPGDRVEDLQRQLLIPLEQWIEQGLVHTTDGDVIDYNAVKSAVIGDCRHFDMQRVSYDRMFAGQFVQELDAELEVDITAVAQTFMGLSPASKELERLIGARAMRHGGHPVLRWMASVVEVKNDGLDNIRPVKPDRKKSTARIDGIQAAVTALDGVLRRPQESESRMYMFR</sequence>
<keyword evidence="4" id="KW-1185">Reference proteome</keyword>
<name>F8A2H0_CELGA</name>
<evidence type="ECO:0000259" key="1">
    <source>
        <dbReference type="Pfam" id="PF03354"/>
    </source>
</evidence>
<dbReference type="Pfam" id="PF20441">
    <property type="entry name" value="TerL_nuclease"/>
    <property type="match status" value="1"/>
</dbReference>
<dbReference type="GO" id="GO:0004519">
    <property type="term" value="F:endonuclease activity"/>
    <property type="evidence" value="ECO:0007669"/>
    <property type="project" value="InterPro"/>
</dbReference>
<evidence type="ECO:0000313" key="3">
    <source>
        <dbReference type="EMBL" id="AEI11827.1"/>
    </source>
</evidence>
<dbReference type="KEGG" id="cga:Celgi_1308"/>
<evidence type="ECO:0000259" key="2">
    <source>
        <dbReference type="Pfam" id="PF20441"/>
    </source>
</evidence>
<evidence type="ECO:0000313" key="4">
    <source>
        <dbReference type="Proteomes" id="UP000000485"/>
    </source>
</evidence>
<dbReference type="PANTHER" id="PTHR41287">
    <property type="match status" value="1"/>
</dbReference>
<accession>F8A2H0</accession>
<dbReference type="InterPro" id="IPR046461">
    <property type="entry name" value="TerL_ATPase"/>
</dbReference>
<dbReference type="HOGENOM" id="CLU_026632_6_0_11"/>
<dbReference type="InterPro" id="IPR005021">
    <property type="entry name" value="Terminase_largesu-like"/>
</dbReference>
<dbReference type="Gene3D" id="3.40.50.300">
    <property type="entry name" value="P-loop containing nucleotide triphosphate hydrolases"/>
    <property type="match status" value="1"/>
</dbReference>
<proteinExistence type="predicted"/>
<reference evidence="4" key="1">
    <citation type="submission" date="2011-04" db="EMBL/GenBank/DDBJ databases">
        <title>Complete sequence of Cellvibrio gilvus ATCC 13127.</title>
        <authorList>
            <person name="Lucas S."/>
            <person name="Han J."/>
            <person name="Lapidus A."/>
            <person name="Cheng J.-F."/>
            <person name="Goodwin L."/>
            <person name="Pitluck S."/>
            <person name="Peters L."/>
            <person name="Munk A."/>
            <person name="Detter J.C."/>
            <person name="Han C."/>
            <person name="Tapia R."/>
            <person name="Land M."/>
            <person name="Hauser L."/>
            <person name="Kyrpides N."/>
            <person name="Ivanova N."/>
            <person name="Ovchinnikova G."/>
            <person name="Pagani I."/>
            <person name="Mead D."/>
            <person name="Brumm P."/>
            <person name="Woyke T."/>
        </authorList>
    </citation>
    <scope>NUCLEOTIDE SEQUENCE [LARGE SCALE GENOMIC DNA]</scope>
    <source>
        <strain evidence="4">ATCC 13127 / NRRL B-14078</strain>
    </source>
</reference>
<dbReference type="InterPro" id="IPR027417">
    <property type="entry name" value="P-loop_NTPase"/>
</dbReference>
<organism evidence="3 4">
    <name type="scientific">Cellulomonas gilvus (strain ATCC 13127 / NRRL B-14078)</name>
    <name type="common">Cellvibrio gilvus</name>
    <dbReference type="NCBI Taxonomy" id="593907"/>
    <lineage>
        <taxon>Bacteria</taxon>
        <taxon>Bacillati</taxon>
        <taxon>Actinomycetota</taxon>
        <taxon>Actinomycetes</taxon>
        <taxon>Micrococcales</taxon>
        <taxon>Cellulomonadaceae</taxon>
        <taxon>Cellulomonas</taxon>
    </lineage>
</organism>
<dbReference type="PANTHER" id="PTHR41287:SF1">
    <property type="entry name" value="PROTEIN YMFN"/>
    <property type="match status" value="1"/>
</dbReference>
<dbReference type="Pfam" id="PF03354">
    <property type="entry name" value="TerL_ATPase"/>
    <property type="match status" value="1"/>
</dbReference>
<dbReference type="Proteomes" id="UP000000485">
    <property type="component" value="Chromosome"/>
</dbReference>
<dbReference type="AlphaFoldDB" id="F8A2H0"/>
<feature type="domain" description="Terminase large subunit-like ATPase" evidence="1">
    <location>
        <begin position="88"/>
        <end position="264"/>
    </location>
</feature>
<protein>
    <submittedName>
        <fullName evidence="3">Terminase</fullName>
    </submittedName>
</protein>